<dbReference type="SUPFAM" id="SSF103473">
    <property type="entry name" value="MFS general substrate transporter"/>
    <property type="match status" value="1"/>
</dbReference>
<dbReference type="Gene3D" id="1.20.1250.20">
    <property type="entry name" value="MFS general substrate transporter like domains"/>
    <property type="match status" value="1"/>
</dbReference>
<evidence type="ECO:0000256" key="5">
    <source>
        <dbReference type="SAM" id="Phobius"/>
    </source>
</evidence>
<dbReference type="PANTHER" id="PTHR23501:SF195">
    <property type="entry name" value="PEP5"/>
    <property type="match status" value="1"/>
</dbReference>
<feature type="transmembrane region" description="Helical" evidence="5">
    <location>
        <begin position="46"/>
        <end position="64"/>
    </location>
</feature>
<reference evidence="6 7" key="1">
    <citation type="submission" date="2023-08" db="EMBL/GenBank/DDBJ databases">
        <title>Black Yeasts Isolated from many extreme environments.</title>
        <authorList>
            <person name="Coleine C."/>
            <person name="Stajich J.E."/>
            <person name="Selbmann L."/>
        </authorList>
    </citation>
    <scope>NUCLEOTIDE SEQUENCE [LARGE SCALE GENOMIC DNA]</scope>
    <source>
        <strain evidence="6 7">CCFEE 5792</strain>
    </source>
</reference>
<dbReference type="Proteomes" id="UP001358417">
    <property type="component" value="Unassembled WGS sequence"/>
</dbReference>
<dbReference type="GeneID" id="89974677"/>
<dbReference type="PANTHER" id="PTHR23501">
    <property type="entry name" value="MAJOR FACILITATOR SUPERFAMILY"/>
    <property type="match status" value="1"/>
</dbReference>
<accession>A0AAV9N0H5</accession>
<evidence type="ECO:0000256" key="3">
    <source>
        <dbReference type="ARBA" id="ARBA00022989"/>
    </source>
</evidence>
<comment type="caution">
    <text evidence="6">The sequence shown here is derived from an EMBL/GenBank/DDBJ whole genome shotgun (WGS) entry which is preliminary data.</text>
</comment>
<feature type="transmembrane region" description="Helical" evidence="5">
    <location>
        <begin position="204"/>
        <end position="224"/>
    </location>
</feature>
<evidence type="ECO:0000256" key="1">
    <source>
        <dbReference type="ARBA" id="ARBA00004141"/>
    </source>
</evidence>
<dbReference type="AlphaFoldDB" id="A0AAV9N0H5"/>
<keyword evidence="7" id="KW-1185">Reference proteome</keyword>
<gene>
    <name evidence="6" type="ORF">LTR84_006505</name>
</gene>
<feature type="transmembrane region" description="Helical" evidence="5">
    <location>
        <begin position="276"/>
        <end position="293"/>
    </location>
</feature>
<dbReference type="RefSeq" id="XP_064702953.1">
    <property type="nucleotide sequence ID" value="XM_064850066.1"/>
</dbReference>
<feature type="transmembrane region" description="Helical" evidence="5">
    <location>
        <begin position="314"/>
        <end position="335"/>
    </location>
</feature>
<evidence type="ECO:0000313" key="7">
    <source>
        <dbReference type="Proteomes" id="UP001358417"/>
    </source>
</evidence>
<feature type="transmembrane region" description="Helical" evidence="5">
    <location>
        <begin position="172"/>
        <end position="192"/>
    </location>
</feature>
<protein>
    <recommendedName>
        <fullName evidence="8">Major facilitator superfamily (MFS) profile domain-containing protein</fullName>
    </recommendedName>
</protein>
<dbReference type="InterPro" id="IPR036259">
    <property type="entry name" value="MFS_trans_sf"/>
</dbReference>
<dbReference type="EMBL" id="JAVRRD010000025">
    <property type="protein sequence ID" value="KAK5047409.1"/>
    <property type="molecule type" value="Genomic_DNA"/>
</dbReference>
<feature type="transmembrane region" description="Helical" evidence="5">
    <location>
        <begin position="111"/>
        <end position="128"/>
    </location>
</feature>
<name>A0AAV9N0H5_9EURO</name>
<keyword evidence="4 5" id="KW-0472">Membrane</keyword>
<evidence type="ECO:0008006" key="8">
    <source>
        <dbReference type="Google" id="ProtNLM"/>
    </source>
</evidence>
<dbReference type="GO" id="GO:0022857">
    <property type="term" value="F:transmembrane transporter activity"/>
    <property type="evidence" value="ECO:0007669"/>
    <property type="project" value="InterPro"/>
</dbReference>
<dbReference type="Pfam" id="PF07690">
    <property type="entry name" value="MFS_1"/>
    <property type="match status" value="1"/>
</dbReference>
<evidence type="ECO:0000256" key="2">
    <source>
        <dbReference type="ARBA" id="ARBA00022692"/>
    </source>
</evidence>
<proteinExistence type="predicted"/>
<organism evidence="6 7">
    <name type="scientific">Exophiala bonariae</name>
    <dbReference type="NCBI Taxonomy" id="1690606"/>
    <lineage>
        <taxon>Eukaryota</taxon>
        <taxon>Fungi</taxon>
        <taxon>Dikarya</taxon>
        <taxon>Ascomycota</taxon>
        <taxon>Pezizomycotina</taxon>
        <taxon>Eurotiomycetes</taxon>
        <taxon>Chaetothyriomycetidae</taxon>
        <taxon>Chaetothyriales</taxon>
        <taxon>Herpotrichiellaceae</taxon>
        <taxon>Exophiala</taxon>
    </lineage>
</organism>
<feature type="transmembrane region" description="Helical" evidence="5">
    <location>
        <begin position="85"/>
        <end position="105"/>
    </location>
</feature>
<dbReference type="GO" id="GO:0005886">
    <property type="term" value="C:plasma membrane"/>
    <property type="evidence" value="ECO:0007669"/>
    <property type="project" value="TreeGrafter"/>
</dbReference>
<evidence type="ECO:0000313" key="6">
    <source>
        <dbReference type="EMBL" id="KAK5047409.1"/>
    </source>
</evidence>
<sequence>MATNDAMAREKGITENVICNDPTEAHHEKIDAEEQESVPHFHAKTWLVVLAVSLIYAAHVMNLVGLGTHGLDIVAVIGGAQKSSWLIGVNVIMVVVFGPPFSQAADFWGRRWFLIVPTFCGGIGSIIMSRATSMDMALAGQCIVGVSYGAQPLLHAVASEVLTHRNRVGAQAAVNAGSGLGGVAGLLLGAVMMGNGNPSGFRNYWYMTAALYLVAAAVTTIFYTPPLRKLQTELSLKEKLGRLDWIGYVLLGSGLVLFMMALFWAQNPYPWKDPHILAPLLIGATISAAFVTYEWKLKADGMVHHGLFSQDRNFAIALGCIFCEGLVYFAANAFMPFQLEILYETSKIRIALQ</sequence>
<keyword evidence="3 5" id="KW-1133">Transmembrane helix</keyword>
<evidence type="ECO:0000256" key="4">
    <source>
        <dbReference type="ARBA" id="ARBA00023136"/>
    </source>
</evidence>
<comment type="subcellular location">
    <subcellularLocation>
        <location evidence="1">Membrane</location>
        <topology evidence="1">Multi-pass membrane protein</topology>
    </subcellularLocation>
</comment>
<feature type="transmembrane region" description="Helical" evidence="5">
    <location>
        <begin position="245"/>
        <end position="264"/>
    </location>
</feature>
<keyword evidence="2 5" id="KW-0812">Transmembrane</keyword>
<dbReference type="InterPro" id="IPR011701">
    <property type="entry name" value="MFS"/>
</dbReference>